<evidence type="ECO:0000313" key="2">
    <source>
        <dbReference type="EMBL" id="KAK9278844.1"/>
    </source>
</evidence>
<proteinExistence type="predicted"/>
<feature type="region of interest" description="Disordered" evidence="1">
    <location>
        <begin position="14"/>
        <end position="72"/>
    </location>
</feature>
<gene>
    <name evidence="2" type="ORF">L1049_028423</name>
</gene>
<evidence type="ECO:0000313" key="3">
    <source>
        <dbReference type="Proteomes" id="UP001415857"/>
    </source>
</evidence>
<protein>
    <submittedName>
        <fullName evidence="2">Uncharacterized protein</fullName>
    </submittedName>
</protein>
<sequence>MSDQEDMVEMIELAAQMQRGGGDEPPTKTVKSGGLKQATEKGRSSARRSTPVAFESNRRAVRSQSTPTEGPSIESILKDEAAAKRFVRKHYPAADFEKIEELRLSELIDTFYQCSVKVTAAGSTLEKYVGHIVKEKKNVQGELKNAKENQITLEKA</sequence>
<comment type="caution">
    <text evidence="2">The sequence shown here is derived from an EMBL/GenBank/DDBJ whole genome shotgun (WGS) entry which is preliminary data.</text>
</comment>
<dbReference type="AlphaFoldDB" id="A0AAP0WTA6"/>
<reference evidence="2 3" key="1">
    <citation type="journal article" date="2024" name="Plant J.">
        <title>Genome sequences and population genomics reveal climatic adaptation and genomic divergence between two closely related sweetgum species.</title>
        <authorList>
            <person name="Xu W.Q."/>
            <person name="Ren C.Q."/>
            <person name="Zhang X.Y."/>
            <person name="Comes H.P."/>
            <person name="Liu X.H."/>
            <person name="Li Y.G."/>
            <person name="Kettle C.J."/>
            <person name="Jalonen R."/>
            <person name="Gaisberger H."/>
            <person name="Ma Y.Z."/>
            <person name="Qiu Y.X."/>
        </authorList>
    </citation>
    <scope>NUCLEOTIDE SEQUENCE [LARGE SCALE GENOMIC DNA]</scope>
    <source>
        <strain evidence="2">Hangzhou</strain>
    </source>
</reference>
<keyword evidence="3" id="KW-1185">Reference proteome</keyword>
<dbReference type="Proteomes" id="UP001415857">
    <property type="component" value="Unassembled WGS sequence"/>
</dbReference>
<dbReference type="EMBL" id="JBBPBK010000009">
    <property type="protein sequence ID" value="KAK9278844.1"/>
    <property type="molecule type" value="Genomic_DNA"/>
</dbReference>
<accession>A0AAP0WTA6</accession>
<organism evidence="2 3">
    <name type="scientific">Liquidambar formosana</name>
    <name type="common">Formosan gum</name>
    <dbReference type="NCBI Taxonomy" id="63359"/>
    <lineage>
        <taxon>Eukaryota</taxon>
        <taxon>Viridiplantae</taxon>
        <taxon>Streptophyta</taxon>
        <taxon>Embryophyta</taxon>
        <taxon>Tracheophyta</taxon>
        <taxon>Spermatophyta</taxon>
        <taxon>Magnoliopsida</taxon>
        <taxon>eudicotyledons</taxon>
        <taxon>Gunneridae</taxon>
        <taxon>Pentapetalae</taxon>
        <taxon>Saxifragales</taxon>
        <taxon>Altingiaceae</taxon>
        <taxon>Liquidambar</taxon>
    </lineage>
</organism>
<evidence type="ECO:0000256" key="1">
    <source>
        <dbReference type="SAM" id="MobiDB-lite"/>
    </source>
</evidence>
<name>A0AAP0WTA6_LIQFO</name>